<dbReference type="AlphaFoldDB" id="A0AAV3X9J9"/>
<evidence type="ECO:0000313" key="2">
    <source>
        <dbReference type="Proteomes" id="UP001050975"/>
    </source>
</evidence>
<proteinExistence type="predicted"/>
<dbReference type="Gene3D" id="3.40.190.80">
    <property type="match status" value="1"/>
</dbReference>
<comment type="caution">
    <text evidence="1">The sequence shown here is derived from an EMBL/GenBank/DDBJ whole genome shotgun (WGS) entry which is preliminary data.</text>
</comment>
<accession>A0AAV3X9J9</accession>
<name>A0AAV3X9J9_9CYAN</name>
<keyword evidence="2" id="KW-1185">Reference proteome</keyword>
<dbReference type="Proteomes" id="UP001050975">
    <property type="component" value="Unassembled WGS sequence"/>
</dbReference>
<organism evidence="1 2">
    <name type="scientific">Microseira wollei NIES-4236</name>
    <dbReference type="NCBI Taxonomy" id="2530354"/>
    <lineage>
        <taxon>Bacteria</taxon>
        <taxon>Bacillati</taxon>
        <taxon>Cyanobacteriota</taxon>
        <taxon>Cyanophyceae</taxon>
        <taxon>Oscillatoriophycideae</taxon>
        <taxon>Aerosakkonematales</taxon>
        <taxon>Aerosakkonemataceae</taxon>
        <taxon>Microseira</taxon>
    </lineage>
</organism>
<dbReference type="EMBL" id="BLAY01000017">
    <property type="protein sequence ID" value="GET36760.1"/>
    <property type="molecule type" value="Genomic_DNA"/>
</dbReference>
<evidence type="ECO:0000313" key="1">
    <source>
        <dbReference type="EMBL" id="GET36760.1"/>
    </source>
</evidence>
<dbReference type="SUPFAM" id="SSF56655">
    <property type="entry name" value="Carbohydrate phosphatase"/>
    <property type="match status" value="1"/>
</dbReference>
<sequence>MRYTPRLCSGCHFCCRYTNEPKGCTSHEKQSAVRPGYSLAKNQLEVSFPIFLLCRDIRAIDNAGMEICEIARNAADLMIEARKGSDNYNLLAYPILKYAGGILSDLSGNSLDELSLEEEQQVDYIACNNPQLFQETLAVILKLKQSQQYIHDNIHFSFGCS</sequence>
<reference evidence="1" key="1">
    <citation type="submission" date="2019-10" db="EMBL/GenBank/DDBJ databases">
        <title>Draft genome sequece of Microseira wollei NIES-4236.</title>
        <authorList>
            <person name="Yamaguchi H."/>
            <person name="Suzuki S."/>
            <person name="Kawachi M."/>
        </authorList>
    </citation>
    <scope>NUCLEOTIDE SEQUENCE</scope>
    <source>
        <strain evidence="1">NIES-4236</strain>
    </source>
</reference>
<protein>
    <submittedName>
        <fullName evidence="1">Uncharacterized protein</fullName>
    </submittedName>
</protein>
<gene>
    <name evidence="1" type="ORF">MiSe_15120</name>
</gene>